<feature type="signal peptide" evidence="1">
    <location>
        <begin position="1"/>
        <end position="20"/>
    </location>
</feature>
<dbReference type="EMBL" id="FQUQ01000002">
    <property type="protein sequence ID" value="SHF13048.1"/>
    <property type="molecule type" value="Genomic_DNA"/>
</dbReference>
<dbReference type="STRING" id="288992.SAMN04488522_102187"/>
<evidence type="ECO:0000313" key="4">
    <source>
        <dbReference type="Proteomes" id="UP000184287"/>
    </source>
</evidence>
<dbReference type="Pfam" id="PF13568">
    <property type="entry name" value="OMP_b-brl_2"/>
    <property type="match status" value="1"/>
</dbReference>
<accession>A0A1M4Z522</accession>
<gene>
    <name evidence="3" type="ORF">SAMN04488522_102187</name>
</gene>
<keyword evidence="1" id="KW-0732">Signal</keyword>
<name>A0A1M4Z522_9SPHI</name>
<dbReference type="OrthoDB" id="947434at2"/>
<dbReference type="InterPro" id="IPR025665">
    <property type="entry name" value="Beta-barrel_OMP_2"/>
</dbReference>
<proteinExistence type="predicted"/>
<protein>
    <submittedName>
        <fullName evidence="3">Outer membrane protein beta-barrel domain-containing protein</fullName>
    </submittedName>
</protein>
<organism evidence="3 4">
    <name type="scientific">Pedobacter caeni</name>
    <dbReference type="NCBI Taxonomy" id="288992"/>
    <lineage>
        <taxon>Bacteria</taxon>
        <taxon>Pseudomonadati</taxon>
        <taxon>Bacteroidota</taxon>
        <taxon>Sphingobacteriia</taxon>
        <taxon>Sphingobacteriales</taxon>
        <taxon>Sphingobacteriaceae</taxon>
        <taxon>Pedobacter</taxon>
    </lineage>
</organism>
<feature type="domain" description="Outer membrane protein beta-barrel" evidence="2">
    <location>
        <begin position="22"/>
        <end position="184"/>
    </location>
</feature>
<feature type="chain" id="PRO_5013155182" evidence="1">
    <location>
        <begin position="21"/>
        <end position="191"/>
    </location>
</feature>
<reference evidence="4" key="1">
    <citation type="submission" date="2016-11" db="EMBL/GenBank/DDBJ databases">
        <authorList>
            <person name="Varghese N."/>
            <person name="Submissions S."/>
        </authorList>
    </citation>
    <scope>NUCLEOTIDE SEQUENCE [LARGE SCALE GENOMIC DNA]</scope>
    <source>
        <strain evidence="4">DSM 16990</strain>
    </source>
</reference>
<evidence type="ECO:0000313" key="3">
    <source>
        <dbReference type="EMBL" id="SHF13048.1"/>
    </source>
</evidence>
<keyword evidence="4" id="KW-1185">Reference proteome</keyword>
<dbReference type="Proteomes" id="UP000184287">
    <property type="component" value="Unassembled WGS sequence"/>
</dbReference>
<dbReference type="AlphaFoldDB" id="A0A1M4Z522"/>
<evidence type="ECO:0000259" key="2">
    <source>
        <dbReference type="Pfam" id="PF13568"/>
    </source>
</evidence>
<dbReference type="RefSeq" id="WP_073229917.1">
    <property type="nucleotide sequence ID" value="NZ_FQUQ01000002.1"/>
</dbReference>
<sequence length="191" mass="21809">MRKTLALLTLTALFNFSAVAQIDIGTKLGAVTTNVSGNSNFSDKNRLSYQFGLYLNFDALPLFSVQTEIMYNRTRVQNTEVVDGLKTGMKGMGYWSLPVLFQVKALPFLRLGAGPQLNFHTNRYKYRLNGDQEAFKNFMSVVLDAQVKVSSSLRLYLRMNRGIQRFENISDGQHGKINRWEFGIQRSFMKK</sequence>
<evidence type="ECO:0000256" key="1">
    <source>
        <dbReference type="SAM" id="SignalP"/>
    </source>
</evidence>